<dbReference type="AlphaFoldDB" id="A0A6L2Q013"/>
<evidence type="ECO:0000313" key="2">
    <source>
        <dbReference type="Proteomes" id="UP000502823"/>
    </source>
</evidence>
<dbReference type="SUPFAM" id="SSF52047">
    <property type="entry name" value="RNI-like"/>
    <property type="match status" value="1"/>
</dbReference>
<reference evidence="2" key="1">
    <citation type="submission" date="2020-01" db="EMBL/GenBank/DDBJ databases">
        <title>Draft genome sequence of the Termite Coptotermes fromosanus.</title>
        <authorList>
            <person name="Itakura S."/>
            <person name="Yosikawa Y."/>
            <person name="Umezawa K."/>
        </authorList>
    </citation>
    <scope>NUCLEOTIDE SEQUENCE [LARGE SCALE GENOMIC DNA]</scope>
</reference>
<dbReference type="InParanoid" id="A0A6L2Q013"/>
<dbReference type="OrthoDB" id="63112at2759"/>
<evidence type="ECO:0000313" key="1">
    <source>
        <dbReference type="EMBL" id="GFG37200.1"/>
    </source>
</evidence>
<accession>A0A6L2Q013</accession>
<name>A0A6L2Q013_COPFO</name>
<dbReference type="Gene3D" id="3.80.10.10">
    <property type="entry name" value="Ribonuclease Inhibitor"/>
    <property type="match status" value="1"/>
</dbReference>
<comment type="caution">
    <text evidence="1">The sequence shown here is derived from an EMBL/GenBank/DDBJ whole genome shotgun (WGS) entry which is preliminary data.</text>
</comment>
<keyword evidence="2" id="KW-1185">Reference proteome</keyword>
<protein>
    <submittedName>
        <fullName evidence="1">Uncharacterized protein</fullName>
    </submittedName>
</protein>
<dbReference type="InterPro" id="IPR032675">
    <property type="entry name" value="LRR_dom_sf"/>
</dbReference>
<gene>
    <name evidence="1" type="ORF">Cfor_09330</name>
</gene>
<proteinExistence type="predicted"/>
<organism evidence="1 2">
    <name type="scientific">Coptotermes formosanus</name>
    <name type="common">Formosan subterranean termite</name>
    <dbReference type="NCBI Taxonomy" id="36987"/>
    <lineage>
        <taxon>Eukaryota</taxon>
        <taxon>Metazoa</taxon>
        <taxon>Ecdysozoa</taxon>
        <taxon>Arthropoda</taxon>
        <taxon>Hexapoda</taxon>
        <taxon>Insecta</taxon>
        <taxon>Pterygota</taxon>
        <taxon>Neoptera</taxon>
        <taxon>Polyneoptera</taxon>
        <taxon>Dictyoptera</taxon>
        <taxon>Blattodea</taxon>
        <taxon>Blattoidea</taxon>
        <taxon>Termitoidae</taxon>
        <taxon>Rhinotermitidae</taxon>
        <taxon>Coptotermes</taxon>
    </lineage>
</organism>
<dbReference type="EMBL" id="BLKM01006382">
    <property type="protein sequence ID" value="GFG37200.1"/>
    <property type="molecule type" value="Genomic_DNA"/>
</dbReference>
<dbReference type="Proteomes" id="UP000502823">
    <property type="component" value="Unassembled WGS sequence"/>
</dbReference>
<sequence>MMSRYNQPVSLENLALSSFAQNIKALGVKLLQSEGLRAEVSPSRTLHHSERESTCFKNMLKTVACRVHRLFMCHSSAWCLQSPITIKENPHYVQQICNDLQDHLHSMVIQTVANELTAELLQILSTLISSRGGLMCKPWYELVMQSLVRSIIHPAVTRLKLTHELYNIAPVVCATLGTMTNLEVLELSFVSDVSDLCMLVGVMDECLEQLVVTALRSLVNLKIFRFPCNCTDNIVMSVGCSCRYLKCIDFHCSKVTDLSVASILDLQCLLEVNLCRTSISEEGCTFLLKKLSQNNATLRSFRCSAISVSQLDILVSKFLNLTQVNLVSFSCDLSLLKELKNLQVLRLQSGHFSHVKAVLLVSGWHLSVLELARLIGVDVKVIDTSDLNIENVLRRNQLRFLVELHLELHGGQLPLSAARMITDSCIQLVVLKGITTWGINSYALQSFLQEMKQAYPGVHIL</sequence>